<accession>A0ABP3VE28</accession>
<keyword evidence="2" id="KW-1133">Transmembrane helix</keyword>
<feature type="transmembrane region" description="Helical" evidence="2">
    <location>
        <begin position="151"/>
        <end position="170"/>
    </location>
</feature>
<keyword evidence="4" id="KW-1185">Reference proteome</keyword>
<comment type="caution">
    <text evidence="3">The sequence shown here is derived from an EMBL/GenBank/DDBJ whole genome shotgun (WGS) entry which is preliminary data.</text>
</comment>
<keyword evidence="2" id="KW-0472">Membrane</keyword>
<evidence type="ECO:0000313" key="4">
    <source>
        <dbReference type="Proteomes" id="UP001500279"/>
    </source>
</evidence>
<evidence type="ECO:0000313" key="3">
    <source>
        <dbReference type="EMBL" id="GAA0752417.1"/>
    </source>
</evidence>
<dbReference type="RefSeq" id="WP_141289532.1">
    <property type="nucleotide sequence ID" value="NZ_BAAAEW010000014.1"/>
</dbReference>
<gene>
    <name evidence="3" type="ORF">GCM10009107_26240</name>
</gene>
<dbReference type="EMBL" id="BAAAEW010000014">
    <property type="protein sequence ID" value="GAA0752417.1"/>
    <property type="molecule type" value="Genomic_DNA"/>
</dbReference>
<organism evidence="3 4">
    <name type="scientific">Ideonella azotifigens</name>
    <dbReference type="NCBI Taxonomy" id="513160"/>
    <lineage>
        <taxon>Bacteria</taxon>
        <taxon>Pseudomonadati</taxon>
        <taxon>Pseudomonadota</taxon>
        <taxon>Betaproteobacteria</taxon>
        <taxon>Burkholderiales</taxon>
        <taxon>Sphaerotilaceae</taxon>
        <taxon>Ideonella</taxon>
    </lineage>
</organism>
<sequence>MDIDPQDLIKTDDEDDAAERRSDRKSARLNTFVAITVALLATFMGICKVKDDNIVQAMQQAQADKLDHWNFYQARNIRQDVAEASVTQLKLAKASAPADKAAGYDEAIQRYEAKAAQEAQKKQTLSAAAAEDQKTYDSLNYRDDQFDLSDAALAIAISLLAVTALTRLWWMYWVSWLPIGAGVLMGLSGLLGWAVHPDTLTKLLS</sequence>
<reference evidence="4" key="1">
    <citation type="journal article" date="2019" name="Int. J. Syst. Evol. Microbiol.">
        <title>The Global Catalogue of Microorganisms (GCM) 10K type strain sequencing project: providing services to taxonomists for standard genome sequencing and annotation.</title>
        <authorList>
            <consortium name="The Broad Institute Genomics Platform"/>
            <consortium name="The Broad Institute Genome Sequencing Center for Infectious Disease"/>
            <person name="Wu L."/>
            <person name="Ma J."/>
        </authorList>
    </citation>
    <scope>NUCLEOTIDE SEQUENCE [LARGE SCALE GENOMIC DNA]</scope>
    <source>
        <strain evidence="4">JCM 15503</strain>
    </source>
</reference>
<feature type="region of interest" description="Disordered" evidence="1">
    <location>
        <begin position="1"/>
        <end position="23"/>
    </location>
</feature>
<name>A0ABP3VE28_9BURK</name>
<feature type="transmembrane region" description="Helical" evidence="2">
    <location>
        <begin position="176"/>
        <end position="195"/>
    </location>
</feature>
<dbReference type="InterPro" id="IPR025570">
    <property type="entry name" value="DUF4337"/>
</dbReference>
<protein>
    <recommendedName>
        <fullName evidence="5">DUF4337 domain-containing protein</fullName>
    </recommendedName>
</protein>
<proteinExistence type="predicted"/>
<evidence type="ECO:0000256" key="2">
    <source>
        <dbReference type="SAM" id="Phobius"/>
    </source>
</evidence>
<dbReference type="Pfam" id="PF14235">
    <property type="entry name" value="DUF4337"/>
    <property type="match status" value="1"/>
</dbReference>
<evidence type="ECO:0000256" key="1">
    <source>
        <dbReference type="SAM" id="MobiDB-lite"/>
    </source>
</evidence>
<keyword evidence="2" id="KW-0812">Transmembrane</keyword>
<evidence type="ECO:0008006" key="5">
    <source>
        <dbReference type="Google" id="ProtNLM"/>
    </source>
</evidence>
<feature type="transmembrane region" description="Helical" evidence="2">
    <location>
        <begin position="29"/>
        <end position="49"/>
    </location>
</feature>
<dbReference type="Proteomes" id="UP001500279">
    <property type="component" value="Unassembled WGS sequence"/>
</dbReference>